<dbReference type="PROSITE" id="PS50043">
    <property type="entry name" value="HTH_LUXR_2"/>
    <property type="match status" value="1"/>
</dbReference>
<dbReference type="InterPro" id="IPR016032">
    <property type="entry name" value="Sig_transdc_resp-reg_C-effctor"/>
</dbReference>
<dbReference type="SUPFAM" id="SSF46894">
    <property type="entry name" value="C-terminal effector domain of the bipartite response regulators"/>
    <property type="match status" value="1"/>
</dbReference>
<evidence type="ECO:0000313" key="7">
    <source>
        <dbReference type="Proteomes" id="UP001296776"/>
    </source>
</evidence>
<dbReference type="PANTHER" id="PTHR43214:SF43">
    <property type="entry name" value="TWO-COMPONENT RESPONSE REGULATOR"/>
    <property type="match status" value="1"/>
</dbReference>
<feature type="domain" description="HTH luxR-type" evidence="4">
    <location>
        <begin position="151"/>
        <end position="216"/>
    </location>
</feature>
<evidence type="ECO:0000313" key="6">
    <source>
        <dbReference type="EMBL" id="MBK1706579.1"/>
    </source>
</evidence>
<comment type="caution">
    <text evidence="6">The sequence shown here is derived from an EMBL/GenBank/DDBJ whole genome shotgun (WGS) entry which is preliminary data.</text>
</comment>
<dbReference type="InterPro" id="IPR011006">
    <property type="entry name" value="CheY-like_superfamily"/>
</dbReference>
<evidence type="ECO:0000259" key="5">
    <source>
        <dbReference type="PROSITE" id="PS50110"/>
    </source>
</evidence>
<keyword evidence="1 3" id="KW-0597">Phosphoprotein</keyword>
<dbReference type="Pfam" id="PF00072">
    <property type="entry name" value="Response_reg"/>
    <property type="match status" value="1"/>
</dbReference>
<dbReference type="PRINTS" id="PR00038">
    <property type="entry name" value="HTHLUXR"/>
</dbReference>
<dbReference type="AlphaFoldDB" id="A0AAJ0XB74"/>
<dbReference type="InterPro" id="IPR000792">
    <property type="entry name" value="Tscrpt_reg_LuxR_C"/>
</dbReference>
<evidence type="ECO:0000259" key="4">
    <source>
        <dbReference type="PROSITE" id="PS50043"/>
    </source>
</evidence>
<dbReference type="InterPro" id="IPR001789">
    <property type="entry name" value="Sig_transdc_resp-reg_receiver"/>
</dbReference>
<proteinExistence type="predicted"/>
<keyword evidence="7" id="KW-1185">Reference proteome</keyword>
<dbReference type="GO" id="GO:0000160">
    <property type="term" value="P:phosphorelay signal transduction system"/>
    <property type="evidence" value="ECO:0007669"/>
    <property type="project" value="InterPro"/>
</dbReference>
<dbReference type="PANTHER" id="PTHR43214">
    <property type="entry name" value="TWO-COMPONENT RESPONSE REGULATOR"/>
    <property type="match status" value="1"/>
</dbReference>
<dbReference type="SMART" id="SM00448">
    <property type="entry name" value="REC"/>
    <property type="match status" value="1"/>
</dbReference>
<dbReference type="PROSITE" id="PS50110">
    <property type="entry name" value="RESPONSE_REGULATORY"/>
    <property type="match status" value="1"/>
</dbReference>
<evidence type="ECO:0000256" key="2">
    <source>
        <dbReference type="ARBA" id="ARBA00023125"/>
    </source>
</evidence>
<reference evidence="6" key="2">
    <citation type="journal article" date="2020" name="Microorganisms">
        <title>Osmotic Adaptation and Compatible Solute Biosynthesis of Phototrophic Bacteria as Revealed from Genome Analyses.</title>
        <authorList>
            <person name="Imhoff J.F."/>
            <person name="Rahn T."/>
            <person name="Kunzel S."/>
            <person name="Keller A."/>
            <person name="Neulinger S.C."/>
        </authorList>
    </citation>
    <scope>NUCLEOTIDE SEQUENCE</scope>
    <source>
        <strain evidence="6">DSM 11080</strain>
    </source>
</reference>
<dbReference type="Pfam" id="PF00196">
    <property type="entry name" value="GerE"/>
    <property type="match status" value="1"/>
</dbReference>
<feature type="domain" description="Response regulatory" evidence="5">
    <location>
        <begin position="10"/>
        <end position="126"/>
    </location>
</feature>
<reference evidence="6" key="1">
    <citation type="submission" date="2017-08" db="EMBL/GenBank/DDBJ databases">
        <authorList>
            <person name="Imhoff J.F."/>
            <person name="Rahn T."/>
            <person name="Kuenzel S."/>
            <person name="Neulinger S.C."/>
        </authorList>
    </citation>
    <scope>NUCLEOTIDE SEQUENCE</scope>
    <source>
        <strain evidence="6">DSM 11080</strain>
    </source>
</reference>
<dbReference type="CDD" id="cd17535">
    <property type="entry name" value="REC_NarL-like"/>
    <property type="match status" value="1"/>
</dbReference>
<keyword evidence="2" id="KW-0238">DNA-binding</keyword>
<gene>
    <name evidence="6" type="ORF">CKO40_19005</name>
</gene>
<dbReference type="InterPro" id="IPR039420">
    <property type="entry name" value="WalR-like"/>
</dbReference>
<dbReference type="GO" id="GO:0003677">
    <property type="term" value="F:DNA binding"/>
    <property type="evidence" value="ECO:0007669"/>
    <property type="project" value="UniProtKB-KW"/>
</dbReference>
<evidence type="ECO:0000256" key="1">
    <source>
        <dbReference type="ARBA" id="ARBA00022553"/>
    </source>
</evidence>
<feature type="modified residue" description="4-aspartylphosphate" evidence="3">
    <location>
        <position position="61"/>
    </location>
</feature>
<dbReference type="Gene3D" id="3.40.50.2300">
    <property type="match status" value="1"/>
</dbReference>
<evidence type="ECO:0000256" key="3">
    <source>
        <dbReference type="PROSITE-ProRule" id="PRU00169"/>
    </source>
</evidence>
<dbReference type="GO" id="GO:0006355">
    <property type="term" value="P:regulation of DNA-templated transcription"/>
    <property type="evidence" value="ECO:0007669"/>
    <property type="project" value="InterPro"/>
</dbReference>
<dbReference type="EMBL" id="NRSJ01000045">
    <property type="protein sequence ID" value="MBK1706579.1"/>
    <property type="molecule type" value="Genomic_DNA"/>
</dbReference>
<dbReference type="SUPFAM" id="SSF52172">
    <property type="entry name" value="CheY-like"/>
    <property type="match status" value="1"/>
</dbReference>
<dbReference type="SMART" id="SM00421">
    <property type="entry name" value="HTH_LUXR"/>
    <property type="match status" value="1"/>
</dbReference>
<protein>
    <recommendedName>
        <fullName evidence="8">DNA-binding response regulator</fullName>
    </recommendedName>
</protein>
<sequence>MKSAMDQPVRILVVDDHPVVREGLKVLINGEPELMVCCETGSFREAQLLAREHQPDVVIVDLYLDDGNGLDLIRRLKHQYPAMQFLVCSVGEESLFAERAIKTGAKGFINKKEISEHIVQAIRQVLDGKIYVSSTMVQSLLSDSAERASSDGVAIEDLTPRELDVFLLIGKGASTAQIANQLSVSVKTVETHREKIKRKLGLTSGSELVRCALLWNLEQH</sequence>
<evidence type="ECO:0008006" key="8">
    <source>
        <dbReference type="Google" id="ProtNLM"/>
    </source>
</evidence>
<dbReference type="Proteomes" id="UP001296776">
    <property type="component" value="Unassembled WGS sequence"/>
</dbReference>
<organism evidence="6 7">
    <name type="scientific">Halochromatium glycolicum</name>
    <dbReference type="NCBI Taxonomy" id="85075"/>
    <lineage>
        <taxon>Bacteria</taxon>
        <taxon>Pseudomonadati</taxon>
        <taxon>Pseudomonadota</taxon>
        <taxon>Gammaproteobacteria</taxon>
        <taxon>Chromatiales</taxon>
        <taxon>Chromatiaceae</taxon>
        <taxon>Halochromatium</taxon>
    </lineage>
</organism>
<dbReference type="CDD" id="cd06170">
    <property type="entry name" value="LuxR_C_like"/>
    <property type="match status" value="1"/>
</dbReference>
<name>A0AAJ0XB74_9GAMM</name>
<dbReference type="InterPro" id="IPR058245">
    <property type="entry name" value="NreC/VraR/RcsB-like_REC"/>
</dbReference>
<accession>A0AAJ0XB74</accession>